<keyword evidence="1" id="KW-0472">Membrane</keyword>
<evidence type="ECO:0000256" key="1">
    <source>
        <dbReference type="SAM" id="Phobius"/>
    </source>
</evidence>
<protein>
    <submittedName>
        <fullName evidence="2">Uncharacterized protein</fullName>
    </submittedName>
</protein>
<proteinExistence type="predicted"/>
<keyword evidence="3" id="KW-1185">Reference proteome</keyword>
<accession>A0A5N6YX90</accession>
<dbReference type="Proteomes" id="UP000327118">
    <property type="component" value="Unassembled WGS sequence"/>
</dbReference>
<keyword evidence="1" id="KW-0812">Transmembrane</keyword>
<evidence type="ECO:0000313" key="2">
    <source>
        <dbReference type="EMBL" id="KAE8349266.1"/>
    </source>
</evidence>
<sequence>MFLRNMVLSGGPLSSTYPKTYCLIFSLSLSLSLSPTLYPSCMPHLLGLPRCSVLRSCVFLRQGLQFSNLSRLMTVMGLLSCGDRDVRLSHFISSIRLSLFSIGMLFMITVDVIRAWEEFYPEGESIWQHKLFQDRRDNTLHVGADNLFLPFFLSFLFFPLLSLSSFIFWNIILHLRNPFDVFSPFSSFLLFWGLSKKKTKKKKTKLGHTYVSK</sequence>
<reference evidence="3" key="1">
    <citation type="submission" date="2019-04" db="EMBL/GenBank/DDBJ databases">
        <title>Friends and foes A comparative genomics studyof 23 Aspergillus species from section Flavi.</title>
        <authorList>
            <consortium name="DOE Joint Genome Institute"/>
            <person name="Kjaerbolling I."/>
            <person name="Vesth T."/>
            <person name="Frisvad J.C."/>
            <person name="Nybo J.L."/>
            <person name="Theobald S."/>
            <person name="Kildgaard S."/>
            <person name="Isbrandt T."/>
            <person name="Kuo A."/>
            <person name="Sato A."/>
            <person name="Lyhne E.K."/>
            <person name="Kogle M.E."/>
            <person name="Wiebenga A."/>
            <person name="Kun R.S."/>
            <person name="Lubbers R.J."/>
            <person name="Makela M.R."/>
            <person name="Barry K."/>
            <person name="Chovatia M."/>
            <person name="Clum A."/>
            <person name="Daum C."/>
            <person name="Haridas S."/>
            <person name="He G."/>
            <person name="LaButti K."/>
            <person name="Lipzen A."/>
            <person name="Mondo S."/>
            <person name="Riley R."/>
            <person name="Salamov A."/>
            <person name="Simmons B.A."/>
            <person name="Magnuson J.K."/>
            <person name="Henrissat B."/>
            <person name="Mortensen U.H."/>
            <person name="Larsen T.O."/>
            <person name="Devries R.P."/>
            <person name="Grigoriev I.V."/>
            <person name="Machida M."/>
            <person name="Baker S.E."/>
            <person name="Andersen M.R."/>
        </authorList>
    </citation>
    <scope>NUCLEOTIDE SEQUENCE [LARGE SCALE GENOMIC DNA]</scope>
    <source>
        <strain evidence="3">CBS 553.77</strain>
    </source>
</reference>
<dbReference type="AlphaFoldDB" id="A0A5N6YX90"/>
<gene>
    <name evidence="2" type="ORF">BDV28DRAFT_64092</name>
</gene>
<evidence type="ECO:0000313" key="3">
    <source>
        <dbReference type="Proteomes" id="UP000327118"/>
    </source>
</evidence>
<name>A0A5N6YX90_9EURO</name>
<dbReference type="EMBL" id="ML739325">
    <property type="protein sequence ID" value="KAE8349266.1"/>
    <property type="molecule type" value="Genomic_DNA"/>
</dbReference>
<feature type="transmembrane region" description="Helical" evidence="1">
    <location>
        <begin position="147"/>
        <end position="172"/>
    </location>
</feature>
<keyword evidence="1" id="KW-1133">Transmembrane helix</keyword>
<feature type="transmembrane region" description="Helical" evidence="1">
    <location>
        <begin position="178"/>
        <end position="195"/>
    </location>
</feature>
<organism evidence="2 3">
    <name type="scientific">Aspergillus coremiiformis</name>
    <dbReference type="NCBI Taxonomy" id="138285"/>
    <lineage>
        <taxon>Eukaryota</taxon>
        <taxon>Fungi</taxon>
        <taxon>Dikarya</taxon>
        <taxon>Ascomycota</taxon>
        <taxon>Pezizomycotina</taxon>
        <taxon>Eurotiomycetes</taxon>
        <taxon>Eurotiomycetidae</taxon>
        <taxon>Eurotiales</taxon>
        <taxon>Aspergillaceae</taxon>
        <taxon>Aspergillus</taxon>
        <taxon>Aspergillus subgen. Circumdati</taxon>
    </lineage>
</organism>